<comment type="caution">
    <text evidence="2">The sequence shown here is derived from an EMBL/GenBank/DDBJ whole genome shotgun (WGS) entry which is preliminary data.</text>
</comment>
<proteinExistence type="predicted"/>
<dbReference type="Proteomes" id="UP000621856">
    <property type="component" value="Unassembled WGS sequence"/>
</dbReference>
<dbReference type="EMBL" id="BMGZ01000003">
    <property type="protein sequence ID" value="GGI00343.1"/>
    <property type="molecule type" value="Genomic_DNA"/>
</dbReference>
<evidence type="ECO:0000313" key="3">
    <source>
        <dbReference type="Proteomes" id="UP000621856"/>
    </source>
</evidence>
<protein>
    <submittedName>
        <fullName evidence="2">Uncharacterized protein</fullName>
    </submittedName>
</protein>
<evidence type="ECO:0000256" key="1">
    <source>
        <dbReference type="SAM" id="SignalP"/>
    </source>
</evidence>
<feature type="signal peptide" evidence="1">
    <location>
        <begin position="1"/>
        <end position="17"/>
    </location>
</feature>
<name>A0A8J3AA34_9PROT</name>
<dbReference type="AlphaFoldDB" id="A0A8J3AA34"/>
<sequence>MTALLLGCAALTSPAHALESCSREEYSDDLDVSVSYYGDSAEALSLQRVAPSAVEAGDTITGADDIAALMVSIDIDPDSDMEERREYMSAGIRFAREIPAFTGQDIEVGFIFDGVPWEKRYAAQMSAADAVYAWDTVIIKDRDPVGLVHAADKIAMSFHLPDGSVVTSGDLSGMMTGHSISMLWLDDLIEQAENGECEAGPAAPPPPPPPL</sequence>
<evidence type="ECO:0000313" key="2">
    <source>
        <dbReference type="EMBL" id="GGI00343.1"/>
    </source>
</evidence>
<gene>
    <name evidence="2" type="ORF">GCM10011355_28410</name>
</gene>
<reference evidence="2" key="1">
    <citation type="journal article" date="2014" name="Int. J. Syst. Evol. Microbiol.">
        <title>Complete genome sequence of Corynebacterium casei LMG S-19264T (=DSM 44701T), isolated from a smear-ripened cheese.</title>
        <authorList>
            <consortium name="US DOE Joint Genome Institute (JGI-PGF)"/>
            <person name="Walter F."/>
            <person name="Albersmeier A."/>
            <person name="Kalinowski J."/>
            <person name="Ruckert C."/>
        </authorList>
    </citation>
    <scope>NUCLEOTIDE SEQUENCE</scope>
    <source>
        <strain evidence="2">CGMCC 1.14984</strain>
    </source>
</reference>
<feature type="chain" id="PRO_5035260771" evidence="1">
    <location>
        <begin position="18"/>
        <end position="211"/>
    </location>
</feature>
<accession>A0A8J3AA34</accession>
<reference evidence="2" key="2">
    <citation type="submission" date="2020-09" db="EMBL/GenBank/DDBJ databases">
        <authorList>
            <person name="Sun Q."/>
            <person name="Zhou Y."/>
        </authorList>
    </citation>
    <scope>NUCLEOTIDE SEQUENCE</scope>
    <source>
        <strain evidence="2">CGMCC 1.14984</strain>
    </source>
</reference>
<keyword evidence="1" id="KW-0732">Signal</keyword>
<organism evidence="2 3">
    <name type="scientific">Aquisalinus luteolus</name>
    <dbReference type="NCBI Taxonomy" id="1566827"/>
    <lineage>
        <taxon>Bacteria</taxon>
        <taxon>Pseudomonadati</taxon>
        <taxon>Pseudomonadota</taxon>
        <taxon>Alphaproteobacteria</taxon>
        <taxon>Parvularculales</taxon>
        <taxon>Parvularculaceae</taxon>
        <taxon>Aquisalinus</taxon>
    </lineage>
</organism>